<dbReference type="GO" id="GO:0061711">
    <property type="term" value="F:tRNA N(6)-L-threonylcarbamoyladenine synthase activity"/>
    <property type="evidence" value="ECO:0007669"/>
    <property type="project" value="UniProtKB-EC"/>
</dbReference>
<evidence type="ECO:0000313" key="3">
    <source>
        <dbReference type="Proteomes" id="UP001597362"/>
    </source>
</evidence>
<sequence>MNQSKEQYAIGAILALDTATSVIACAIVDDNTTLAEQQTIAHRSHSVYAVSHVQQLLETSSLQGTDLAAIVIGIGPGSYTGVRVAVSAGKTLAYAWKKPLVTVSTLAALAWGGWSVGQQNSLDDNSSSTKQSLHWVIPLMDARRGQVYTAAYEAKGTARIALDRAESGSYITRLEQSAWHAWQPDAVLLMEQWIEVLTERAEQVIGEDEVELHLWFVGELDVHLASLEQVQELLQRKGIVVHIQSFLLDGRYLAELGHWHMQQGEAVHEGMAIHTVAPNYAQLTEAEVNLQKKL</sequence>
<dbReference type="EC" id="2.3.1.234" evidence="2"/>
<dbReference type="NCBIfam" id="TIGR03725">
    <property type="entry name" value="T6A_YeaZ"/>
    <property type="match status" value="1"/>
</dbReference>
<comment type="caution">
    <text evidence="2">The sequence shown here is derived from an EMBL/GenBank/DDBJ whole genome shotgun (WGS) entry which is preliminary data.</text>
</comment>
<feature type="domain" description="Gcp-like" evidence="1">
    <location>
        <begin position="39"/>
        <end position="160"/>
    </location>
</feature>
<name>A0ABW4YH93_9BACL</name>
<dbReference type="SUPFAM" id="SSF53067">
    <property type="entry name" value="Actin-like ATPase domain"/>
    <property type="match status" value="1"/>
</dbReference>
<evidence type="ECO:0000259" key="1">
    <source>
        <dbReference type="Pfam" id="PF00814"/>
    </source>
</evidence>
<dbReference type="EMBL" id="JBHUHO010000010">
    <property type="protein sequence ID" value="MFD2114838.1"/>
    <property type="molecule type" value="Genomic_DNA"/>
</dbReference>
<protein>
    <submittedName>
        <fullName evidence="2">tRNA (Adenosine(37)-N6)-threonylcarbamoyltransferase complex dimerization subunit type 1 TsaB</fullName>
        <ecNumber evidence="2">2.3.1.234</ecNumber>
    </submittedName>
</protein>
<organism evidence="2 3">
    <name type="scientific">Paenibacillus yanchengensis</name>
    <dbReference type="NCBI Taxonomy" id="2035833"/>
    <lineage>
        <taxon>Bacteria</taxon>
        <taxon>Bacillati</taxon>
        <taxon>Bacillota</taxon>
        <taxon>Bacilli</taxon>
        <taxon>Bacillales</taxon>
        <taxon>Paenibacillaceae</taxon>
        <taxon>Paenibacillus</taxon>
    </lineage>
</organism>
<dbReference type="InterPro" id="IPR043129">
    <property type="entry name" value="ATPase_NBD"/>
</dbReference>
<dbReference type="Pfam" id="PF00814">
    <property type="entry name" value="TsaD"/>
    <property type="match status" value="1"/>
</dbReference>
<dbReference type="RefSeq" id="WP_377769864.1">
    <property type="nucleotide sequence ID" value="NZ_JBHUHO010000010.1"/>
</dbReference>
<dbReference type="InterPro" id="IPR022496">
    <property type="entry name" value="T6A_TsaB"/>
</dbReference>
<dbReference type="PANTHER" id="PTHR11735">
    <property type="entry name" value="TRNA N6-ADENOSINE THREONYLCARBAMOYLTRANSFERASE"/>
    <property type="match status" value="1"/>
</dbReference>
<keyword evidence="2" id="KW-0012">Acyltransferase</keyword>
<keyword evidence="2" id="KW-0808">Transferase</keyword>
<dbReference type="InterPro" id="IPR000905">
    <property type="entry name" value="Gcp-like_dom"/>
</dbReference>
<accession>A0ABW4YH93</accession>
<proteinExistence type="predicted"/>
<reference evidence="3" key="1">
    <citation type="journal article" date="2019" name="Int. J. Syst. Evol. Microbiol.">
        <title>The Global Catalogue of Microorganisms (GCM) 10K type strain sequencing project: providing services to taxonomists for standard genome sequencing and annotation.</title>
        <authorList>
            <consortium name="The Broad Institute Genomics Platform"/>
            <consortium name="The Broad Institute Genome Sequencing Center for Infectious Disease"/>
            <person name="Wu L."/>
            <person name="Ma J."/>
        </authorList>
    </citation>
    <scope>NUCLEOTIDE SEQUENCE [LARGE SCALE GENOMIC DNA]</scope>
    <source>
        <strain evidence="3">GH52</strain>
    </source>
</reference>
<keyword evidence="3" id="KW-1185">Reference proteome</keyword>
<gene>
    <name evidence="2" type="primary">tsaB</name>
    <name evidence="2" type="ORF">ACFSJH_03670</name>
</gene>
<dbReference type="Proteomes" id="UP001597362">
    <property type="component" value="Unassembled WGS sequence"/>
</dbReference>
<dbReference type="Gene3D" id="3.30.420.40">
    <property type="match status" value="2"/>
</dbReference>
<dbReference type="PANTHER" id="PTHR11735:SF11">
    <property type="entry name" value="TRNA THREONYLCARBAMOYLADENOSINE BIOSYNTHESIS PROTEIN TSAB"/>
    <property type="match status" value="1"/>
</dbReference>
<dbReference type="CDD" id="cd24032">
    <property type="entry name" value="ASKHA_NBD_TsaB"/>
    <property type="match status" value="1"/>
</dbReference>
<evidence type="ECO:0000313" key="2">
    <source>
        <dbReference type="EMBL" id="MFD2114838.1"/>
    </source>
</evidence>